<protein>
    <recommendedName>
        <fullName evidence="5">Transmembrane protein</fullName>
    </recommendedName>
</protein>
<dbReference type="AlphaFoldDB" id="A0A2P6NJ27"/>
<feature type="region of interest" description="Disordered" evidence="1">
    <location>
        <begin position="280"/>
        <end position="332"/>
    </location>
</feature>
<feature type="transmembrane region" description="Helical" evidence="2">
    <location>
        <begin position="251"/>
        <end position="273"/>
    </location>
</feature>
<evidence type="ECO:0000313" key="3">
    <source>
        <dbReference type="EMBL" id="PRP83960.1"/>
    </source>
</evidence>
<feature type="transmembrane region" description="Helical" evidence="2">
    <location>
        <begin position="146"/>
        <end position="164"/>
    </location>
</feature>
<proteinExistence type="predicted"/>
<name>A0A2P6NJ27_9EUKA</name>
<evidence type="ECO:0000256" key="2">
    <source>
        <dbReference type="SAM" id="Phobius"/>
    </source>
</evidence>
<accession>A0A2P6NJ27</accession>
<dbReference type="EMBL" id="MDYQ01000072">
    <property type="protein sequence ID" value="PRP83960.1"/>
    <property type="molecule type" value="Genomic_DNA"/>
</dbReference>
<sequence>MEEYCGCPILWEGERCHIPWKTDPIWMVCVTFYQVINTILFGSLFFWSLFEIVKIFFHSDFQKARSIAMYGLTLASFGSLLRCIAFGVDPHSIRGITSVTWFKFLTSTSIFLWISAGFGVCLYWMEVCRYLDTHRETPFASKLVPVLYTLMLSVWLTLFLNSFFQATASNVTADAILYITVMSWFFTFLTISVVYGLTLRSRLKPLRTIEAATMRSRIAVYLLMIGAAFVIEVVDHILLVNYRWMYYKETFLTVHSFNRVAEALAVLSWVLLFRKSYDTTPSRRNDGQSTTRDSMSMRSGSRHSASSREVLGDSYSNSHSILGDNPGDEKED</sequence>
<keyword evidence="2" id="KW-1133">Transmembrane helix</keyword>
<keyword evidence="2" id="KW-0812">Transmembrane</keyword>
<feature type="transmembrane region" description="Helical" evidence="2">
    <location>
        <begin position="218"/>
        <end position="239"/>
    </location>
</feature>
<reference evidence="3 4" key="1">
    <citation type="journal article" date="2018" name="Genome Biol. Evol.">
        <title>Multiple Roots of Fruiting Body Formation in Amoebozoa.</title>
        <authorList>
            <person name="Hillmann F."/>
            <person name="Forbes G."/>
            <person name="Novohradska S."/>
            <person name="Ferling I."/>
            <person name="Riege K."/>
            <person name="Groth M."/>
            <person name="Westermann M."/>
            <person name="Marz M."/>
            <person name="Spaller T."/>
            <person name="Winckler T."/>
            <person name="Schaap P."/>
            <person name="Glockner G."/>
        </authorList>
    </citation>
    <scope>NUCLEOTIDE SEQUENCE [LARGE SCALE GENOMIC DNA]</scope>
    <source>
        <strain evidence="3 4">Jena</strain>
    </source>
</reference>
<keyword evidence="2" id="KW-0472">Membrane</keyword>
<organism evidence="3 4">
    <name type="scientific">Planoprotostelium fungivorum</name>
    <dbReference type="NCBI Taxonomy" id="1890364"/>
    <lineage>
        <taxon>Eukaryota</taxon>
        <taxon>Amoebozoa</taxon>
        <taxon>Evosea</taxon>
        <taxon>Variosea</taxon>
        <taxon>Cavosteliida</taxon>
        <taxon>Cavosteliaceae</taxon>
        <taxon>Planoprotostelium</taxon>
    </lineage>
</organism>
<keyword evidence="4" id="KW-1185">Reference proteome</keyword>
<evidence type="ECO:0000256" key="1">
    <source>
        <dbReference type="SAM" id="MobiDB-lite"/>
    </source>
</evidence>
<gene>
    <name evidence="3" type="ORF">PROFUN_08644</name>
</gene>
<evidence type="ECO:0008006" key="5">
    <source>
        <dbReference type="Google" id="ProtNLM"/>
    </source>
</evidence>
<dbReference type="Proteomes" id="UP000241769">
    <property type="component" value="Unassembled WGS sequence"/>
</dbReference>
<feature type="compositionally biased region" description="Low complexity" evidence="1">
    <location>
        <begin position="289"/>
        <end position="308"/>
    </location>
</feature>
<evidence type="ECO:0000313" key="4">
    <source>
        <dbReference type="Proteomes" id="UP000241769"/>
    </source>
</evidence>
<feature type="transmembrane region" description="Helical" evidence="2">
    <location>
        <begin position="100"/>
        <end position="125"/>
    </location>
</feature>
<dbReference type="FunCoup" id="A0A2P6NJ27">
    <property type="interactions" value="10"/>
</dbReference>
<comment type="caution">
    <text evidence="3">The sequence shown here is derived from an EMBL/GenBank/DDBJ whole genome shotgun (WGS) entry which is preliminary data.</text>
</comment>
<feature type="transmembrane region" description="Helical" evidence="2">
    <location>
        <begin position="176"/>
        <end position="197"/>
    </location>
</feature>
<feature type="transmembrane region" description="Helical" evidence="2">
    <location>
        <begin position="67"/>
        <end position="88"/>
    </location>
</feature>
<dbReference type="InParanoid" id="A0A2P6NJ27"/>
<feature type="transmembrane region" description="Helical" evidence="2">
    <location>
        <begin position="25"/>
        <end position="47"/>
    </location>
</feature>